<keyword evidence="2" id="KW-1185">Reference proteome</keyword>
<dbReference type="PANTHER" id="PTHR48100:SF51">
    <property type="entry name" value="PHOSPHOGLYCERATE MUTASE"/>
    <property type="match status" value="1"/>
</dbReference>
<dbReference type="SMART" id="SM00855">
    <property type="entry name" value="PGAM"/>
    <property type="match status" value="1"/>
</dbReference>
<dbReference type="SUPFAM" id="SSF53254">
    <property type="entry name" value="Phosphoglycerate mutase-like"/>
    <property type="match status" value="1"/>
</dbReference>
<proteinExistence type="predicted"/>
<dbReference type="Pfam" id="PF00300">
    <property type="entry name" value="His_Phos_1"/>
    <property type="match status" value="1"/>
</dbReference>
<dbReference type="InterPro" id="IPR050275">
    <property type="entry name" value="PGM_Phosphatase"/>
</dbReference>
<evidence type="ECO:0000313" key="2">
    <source>
        <dbReference type="Proteomes" id="UP001500506"/>
    </source>
</evidence>
<dbReference type="Gene3D" id="3.40.50.1240">
    <property type="entry name" value="Phosphoglycerate mutase-like"/>
    <property type="match status" value="1"/>
</dbReference>
<dbReference type="Proteomes" id="UP001500506">
    <property type="component" value="Unassembled WGS sequence"/>
</dbReference>
<dbReference type="InterPro" id="IPR013078">
    <property type="entry name" value="His_Pase_superF_clade-1"/>
</dbReference>
<dbReference type="RefSeq" id="WP_232499689.1">
    <property type="nucleotide sequence ID" value="NZ_BAAANH010000008.1"/>
</dbReference>
<sequence length="221" mass="24041">MPAEQIHLVRHGEVFNPQGVLYGRLPGYGLSDLGRMMAKAAADDLVARGRPVAALVSSPLQRTQQSAEPIATAFELEPTLDDRVIEPENLFEGKRMRGPGGALRDIRNWGLLVNPWEPSWGEPFRSIADRMMAAIEDAWSSVDEGDVVIVSHQLPIWTTHRHLAGKSLSHDPRRRRCALSSITTLEVQTAAGSASGRRFVEVGYTNPAAGFAAQAIDLGAV</sequence>
<reference evidence="2" key="1">
    <citation type="journal article" date="2019" name="Int. J. Syst. Evol. Microbiol.">
        <title>The Global Catalogue of Microorganisms (GCM) 10K type strain sequencing project: providing services to taxonomists for standard genome sequencing and annotation.</title>
        <authorList>
            <consortium name="The Broad Institute Genomics Platform"/>
            <consortium name="The Broad Institute Genome Sequencing Center for Infectious Disease"/>
            <person name="Wu L."/>
            <person name="Ma J."/>
        </authorList>
    </citation>
    <scope>NUCLEOTIDE SEQUENCE [LARGE SCALE GENOMIC DNA]</scope>
    <source>
        <strain evidence="2">JCM 14319</strain>
    </source>
</reference>
<protein>
    <submittedName>
        <fullName evidence="1">Histidine phosphatase family protein</fullName>
    </submittedName>
</protein>
<dbReference type="InterPro" id="IPR029033">
    <property type="entry name" value="His_PPase_superfam"/>
</dbReference>
<dbReference type="EMBL" id="BAAANH010000008">
    <property type="protein sequence ID" value="GAA1770285.1"/>
    <property type="molecule type" value="Genomic_DNA"/>
</dbReference>
<evidence type="ECO:0000313" key="1">
    <source>
        <dbReference type="EMBL" id="GAA1770285.1"/>
    </source>
</evidence>
<organism evidence="1 2">
    <name type="scientific">Agromyces humatus</name>
    <dbReference type="NCBI Taxonomy" id="279573"/>
    <lineage>
        <taxon>Bacteria</taxon>
        <taxon>Bacillati</taxon>
        <taxon>Actinomycetota</taxon>
        <taxon>Actinomycetes</taxon>
        <taxon>Micrococcales</taxon>
        <taxon>Microbacteriaceae</taxon>
        <taxon>Agromyces</taxon>
    </lineage>
</organism>
<gene>
    <name evidence="1" type="ORF">GCM10009747_34370</name>
</gene>
<dbReference type="CDD" id="cd07067">
    <property type="entry name" value="HP_PGM_like"/>
    <property type="match status" value="1"/>
</dbReference>
<accession>A0ABP4XBP4</accession>
<dbReference type="PANTHER" id="PTHR48100">
    <property type="entry name" value="BROAD-SPECIFICITY PHOSPHATASE YOR283W-RELATED"/>
    <property type="match status" value="1"/>
</dbReference>
<name>A0ABP4XBP4_9MICO</name>
<comment type="caution">
    <text evidence="1">The sequence shown here is derived from an EMBL/GenBank/DDBJ whole genome shotgun (WGS) entry which is preliminary data.</text>
</comment>